<accession>A0A6C0GJE6</accession>
<proteinExistence type="predicted"/>
<evidence type="ECO:0000313" key="2">
    <source>
        <dbReference type="EMBL" id="QHT68166.1"/>
    </source>
</evidence>
<gene>
    <name evidence="2" type="ORF">GXP67_16715</name>
</gene>
<reference evidence="2 3" key="1">
    <citation type="submission" date="2020-01" db="EMBL/GenBank/DDBJ databases">
        <authorList>
            <person name="Kim M.K."/>
        </authorList>
    </citation>
    <scope>NUCLEOTIDE SEQUENCE [LARGE SCALE GENOMIC DNA]</scope>
    <source>
        <strain evidence="2 3">172606-1</strain>
    </source>
</reference>
<protein>
    <submittedName>
        <fullName evidence="2">Uncharacterized protein</fullName>
    </submittedName>
</protein>
<dbReference type="Proteomes" id="UP000480178">
    <property type="component" value="Chromosome"/>
</dbReference>
<feature type="region of interest" description="Disordered" evidence="1">
    <location>
        <begin position="73"/>
        <end position="99"/>
    </location>
</feature>
<evidence type="ECO:0000313" key="3">
    <source>
        <dbReference type="Proteomes" id="UP000480178"/>
    </source>
</evidence>
<dbReference type="KEGG" id="rhoz:GXP67_16715"/>
<dbReference type="AlphaFoldDB" id="A0A6C0GJE6"/>
<name>A0A6C0GJE6_9BACT</name>
<sequence length="99" mass="11072">MNKAVIKVSILVLISLIGFSSCQKKNCPAFWGPGDNQQVASDGKKGSGENLGEADGERTVEFPLIRVKRDKNGIVTKQKQKRGDKKYEDPRKNWKPQKN</sequence>
<organism evidence="2 3">
    <name type="scientific">Rhodocytophaga rosea</name>
    <dbReference type="NCBI Taxonomy" id="2704465"/>
    <lineage>
        <taxon>Bacteria</taxon>
        <taxon>Pseudomonadati</taxon>
        <taxon>Bacteroidota</taxon>
        <taxon>Cytophagia</taxon>
        <taxon>Cytophagales</taxon>
        <taxon>Rhodocytophagaceae</taxon>
        <taxon>Rhodocytophaga</taxon>
    </lineage>
</organism>
<dbReference type="PROSITE" id="PS51257">
    <property type="entry name" value="PROKAR_LIPOPROTEIN"/>
    <property type="match status" value="1"/>
</dbReference>
<dbReference type="EMBL" id="CP048222">
    <property type="protein sequence ID" value="QHT68166.1"/>
    <property type="molecule type" value="Genomic_DNA"/>
</dbReference>
<dbReference type="RefSeq" id="WP_162444184.1">
    <property type="nucleotide sequence ID" value="NZ_CP048222.1"/>
</dbReference>
<keyword evidence="3" id="KW-1185">Reference proteome</keyword>
<evidence type="ECO:0000256" key="1">
    <source>
        <dbReference type="SAM" id="MobiDB-lite"/>
    </source>
</evidence>
<feature type="region of interest" description="Disordered" evidence="1">
    <location>
        <begin position="30"/>
        <end position="57"/>
    </location>
</feature>